<dbReference type="Proteomes" id="UP000045706">
    <property type="component" value="Unassembled WGS sequence"/>
</dbReference>
<reference evidence="3" key="1">
    <citation type="submission" date="2015-05" db="EMBL/GenBank/DDBJ databases">
        <authorList>
            <person name="Fogelqvist Johan"/>
        </authorList>
    </citation>
    <scope>NUCLEOTIDE SEQUENCE [LARGE SCALE GENOMIC DNA]</scope>
</reference>
<gene>
    <name evidence="2" type="ORF">BN1723_019872</name>
</gene>
<proteinExistence type="predicted"/>
<accession>A0A0G4NI37</accession>
<protein>
    <submittedName>
        <fullName evidence="2">Uncharacterized protein</fullName>
    </submittedName>
</protein>
<evidence type="ECO:0000313" key="3">
    <source>
        <dbReference type="Proteomes" id="UP000045706"/>
    </source>
</evidence>
<dbReference type="AlphaFoldDB" id="A0A0G4NI37"/>
<sequence length="73" mass="7482">AEEAAHGASGRREEAVHHHPHRYGGGDCGPEGQDGTSSAGEAVLPGVHRVAPHGEGGDDPVPYHRDGRASQKG</sequence>
<feature type="non-terminal residue" evidence="2">
    <location>
        <position position="1"/>
    </location>
</feature>
<evidence type="ECO:0000313" key="2">
    <source>
        <dbReference type="EMBL" id="CRK46036.1"/>
    </source>
</evidence>
<feature type="region of interest" description="Disordered" evidence="1">
    <location>
        <begin position="1"/>
        <end position="73"/>
    </location>
</feature>
<evidence type="ECO:0000256" key="1">
    <source>
        <dbReference type="SAM" id="MobiDB-lite"/>
    </source>
</evidence>
<dbReference type="EMBL" id="CVQI01035225">
    <property type="protein sequence ID" value="CRK46036.1"/>
    <property type="molecule type" value="Genomic_DNA"/>
</dbReference>
<feature type="compositionally biased region" description="Basic and acidic residues" evidence="1">
    <location>
        <begin position="61"/>
        <end position="73"/>
    </location>
</feature>
<name>A0A0G4NI37_VERLO</name>
<organism evidence="2 3">
    <name type="scientific">Verticillium longisporum</name>
    <name type="common">Verticillium dahliae var. longisporum</name>
    <dbReference type="NCBI Taxonomy" id="100787"/>
    <lineage>
        <taxon>Eukaryota</taxon>
        <taxon>Fungi</taxon>
        <taxon>Dikarya</taxon>
        <taxon>Ascomycota</taxon>
        <taxon>Pezizomycotina</taxon>
        <taxon>Sordariomycetes</taxon>
        <taxon>Hypocreomycetidae</taxon>
        <taxon>Glomerellales</taxon>
        <taxon>Plectosphaerellaceae</taxon>
        <taxon>Verticillium</taxon>
    </lineage>
</organism>